<evidence type="ECO:0000313" key="1">
    <source>
        <dbReference type="EMBL" id="KXS31864.1"/>
    </source>
</evidence>
<sequence>MFGMRGECIFLIPAKASDALGAVQVARHGSAMQAKDFKPLEVCQAHPVTKEFDALFQITVNRIKALAGSAPTVRGQC</sequence>
<protein>
    <submittedName>
        <fullName evidence="1">Uncharacterized protein</fullName>
    </submittedName>
</protein>
<comment type="caution">
    <text evidence="1">The sequence shown here is derived from an EMBL/GenBank/DDBJ whole genome shotgun (WGS) entry which is preliminary data.</text>
</comment>
<gene>
    <name evidence="1" type="ORF">AWT59_1996</name>
</gene>
<dbReference type="Proteomes" id="UP000070578">
    <property type="component" value="Unassembled WGS sequence"/>
</dbReference>
<name>A0A139BS90_9PROT</name>
<reference evidence="1 2" key="2">
    <citation type="submission" date="2016-03" db="EMBL/GenBank/DDBJ databases">
        <title>New uncultured bacterium of the family Gallionellaceae from acid mine drainage: description and reconstruction of genome based on metagenomic analysis of microbial community.</title>
        <authorList>
            <person name="Kadnikov V."/>
            <person name="Ivasenko D."/>
            <person name="Beletsky A."/>
            <person name="Mardanov A."/>
            <person name="Danilova E."/>
            <person name="Pimenov N."/>
            <person name="Karnachuk O."/>
            <person name="Ravin N."/>
        </authorList>
    </citation>
    <scope>NUCLEOTIDE SEQUENCE [LARGE SCALE GENOMIC DNA]</scope>
    <source>
        <strain evidence="1">ShG14-8</strain>
    </source>
</reference>
<reference evidence="1 2" key="1">
    <citation type="submission" date="2016-02" db="EMBL/GenBank/DDBJ databases">
        <authorList>
            <person name="Wen L."/>
            <person name="He K."/>
            <person name="Yang H."/>
        </authorList>
    </citation>
    <scope>NUCLEOTIDE SEQUENCE [LARGE SCALE GENOMIC DNA]</scope>
    <source>
        <strain evidence="1">ShG14-8</strain>
    </source>
</reference>
<accession>A0A139BS90</accession>
<evidence type="ECO:0000313" key="2">
    <source>
        <dbReference type="Proteomes" id="UP000070578"/>
    </source>
</evidence>
<dbReference type="AlphaFoldDB" id="A0A139BS90"/>
<dbReference type="EMBL" id="LSLI01000052">
    <property type="protein sequence ID" value="KXS31864.1"/>
    <property type="molecule type" value="Genomic_DNA"/>
</dbReference>
<organism evidence="1 2">
    <name type="scientific">Candidatus Gallionella acididurans</name>
    <dbReference type="NCBI Taxonomy" id="1796491"/>
    <lineage>
        <taxon>Bacteria</taxon>
        <taxon>Pseudomonadati</taxon>
        <taxon>Pseudomonadota</taxon>
        <taxon>Betaproteobacteria</taxon>
        <taxon>Nitrosomonadales</taxon>
        <taxon>Gallionellaceae</taxon>
        <taxon>Gallionella</taxon>
    </lineage>
</organism>
<proteinExistence type="predicted"/>